<dbReference type="InterPro" id="IPR016032">
    <property type="entry name" value="Sig_transdc_resp-reg_C-effctor"/>
</dbReference>
<dbReference type="SMART" id="SM00862">
    <property type="entry name" value="Trans_reg_C"/>
    <property type="match status" value="1"/>
</dbReference>
<reference evidence="4 5" key="1">
    <citation type="submission" date="2019-08" db="EMBL/GenBank/DDBJ databases">
        <title>Complete genome sequence of Kushneria sp. YCWA18, a halophilic phosphate-solubilizing bacterium isolated from Daqiao saltern in China.</title>
        <authorList>
            <person name="Du G.-X."/>
            <person name="Qu L.-Y."/>
        </authorList>
    </citation>
    <scope>NUCLEOTIDE SEQUENCE [LARGE SCALE GENOMIC DNA]</scope>
    <source>
        <strain evidence="4 5">YCWA18</strain>
    </source>
</reference>
<dbReference type="KEGG" id="kuy:FY550_15740"/>
<keyword evidence="1" id="KW-0597">Phosphoprotein</keyword>
<dbReference type="SUPFAM" id="SSF46894">
    <property type="entry name" value="C-terminal effector domain of the bipartite response regulators"/>
    <property type="match status" value="1"/>
</dbReference>
<dbReference type="PANTHER" id="PTHR48111:SF40">
    <property type="entry name" value="PHOSPHATE REGULON TRANSCRIPTIONAL REGULATORY PROTEIN PHOB"/>
    <property type="match status" value="1"/>
</dbReference>
<dbReference type="PROSITE" id="PS50110">
    <property type="entry name" value="RESPONSE_REGULATORY"/>
    <property type="match status" value="1"/>
</dbReference>
<evidence type="ECO:0000256" key="2">
    <source>
        <dbReference type="ARBA" id="ARBA00023012"/>
    </source>
</evidence>
<evidence type="ECO:0000313" key="4">
    <source>
        <dbReference type="EMBL" id="QEL12449.1"/>
    </source>
</evidence>
<dbReference type="CDD" id="cd00383">
    <property type="entry name" value="trans_reg_C"/>
    <property type="match status" value="1"/>
</dbReference>
<dbReference type="GO" id="GO:0005829">
    <property type="term" value="C:cytosol"/>
    <property type="evidence" value="ECO:0007669"/>
    <property type="project" value="TreeGrafter"/>
</dbReference>
<dbReference type="EMBL" id="CP043420">
    <property type="protein sequence ID" value="QEL12449.1"/>
    <property type="molecule type" value="Genomic_DNA"/>
</dbReference>
<accession>A0A1S1NT09</accession>
<dbReference type="InterPro" id="IPR001789">
    <property type="entry name" value="Sig_transdc_resp-reg_receiver"/>
</dbReference>
<sequence length="234" mass="26483">MYIGILEDDSDQQAFIVQCLKPAGHVAVAFERASELRRVMTQKAFELLILDWRLPDACGMDVMTQLRRHDGWRGPILFITASDDEEATVQALERGADDFLAKPLRPRELVARVNALGRRAGHSLEHVPERLGVHDWSGGPGDFRLEGRVITLTEREYRLAVLFMTHPGELLSRAHLLEVVWGISAQISTRTVDTHVSRVRRKLELDGRHGPRLRSIYQYGYRLEVPGQATVDAT</sequence>
<protein>
    <submittedName>
        <fullName evidence="4">Response regulator transcription factor</fullName>
    </submittedName>
</protein>
<dbReference type="Proteomes" id="UP000322553">
    <property type="component" value="Chromosome"/>
</dbReference>
<dbReference type="InterPro" id="IPR001867">
    <property type="entry name" value="OmpR/PhoB-type_DNA-bd"/>
</dbReference>
<dbReference type="Pfam" id="PF00486">
    <property type="entry name" value="Trans_reg_C"/>
    <property type="match status" value="1"/>
</dbReference>
<dbReference type="OrthoDB" id="9802426at2"/>
<dbReference type="InterPro" id="IPR036388">
    <property type="entry name" value="WH-like_DNA-bd_sf"/>
</dbReference>
<dbReference type="InterPro" id="IPR039420">
    <property type="entry name" value="WalR-like"/>
</dbReference>
<dbReference type="PANTHER" id="PTHR48111">
    <property type="entry name" value="REGULATOR OF RPOS"/>
    <property type="match status" value="1"/>
</dbReference>
<dbReference type="GO" id="GO:0000976">
    <property type="term" value="F:transcription cis-regulatory region binding"/>
    <property type="evidence" value="ECO:0007669"/>
    <property type="project" value="TreeGrafter"/>
</dbReference>
<dbReference type="GO" id="GO:0006355">
    <property type="term" value="P:regulation of DNA-templated transcription"/>
    <property type="evidence" value="ECO:0007669"/>
    <property type="project" value="InterPro"/>
</dbReference>
<dbReference type="InterPro" id="IPR011006">
    <property type="entry name" value="CheY-like_superfamily"/>
</dbReference>
<proteinExistence type="predicted"/>
<keyword evidence="5" id="KW-1185">Reference proteome</keyword>
<dbReference type="GO" id="GO:0032993">
    <property type="term" value="C:protein-DNA complex"/>
    <property type="evidence" value="ECO:0007669"/>
    <property type="project" value="TreeGrafter"/>
</dbReference>
<keyword evidence="2" id="KW-0902">Two-component regulatory system</keyword>
<dbReference type="AlphaFoldDB" id="A0A1S1NT09"/>
<dbReference type="GO" id="GO:0000156">
    <property type="term" value="F:phosphorelay response regulator activity"/>
    <property type="evidence" value="ECO:0007669"/>
    <property type="project" value="TreeGrafter"/>
</dbReference>
<evidence type="ECO:0000256" key="3">
    <source>
        <dbReference type="ARBA" id="ARBA00023125"/>
    </source>
</evidence>
<keyword evidence="3" id="KW-0238">DNA-binding</keyword>
<dbReference type="Gene3D" id="3.40.50.2300">
    <property type="match status" value="1"/>
</dbReference>
<evidence type="ECO:0000256" key="1">
    <source>
        <dbReference type="ARBA" id="ARBA00022553"/>
    </source>
</evidence>
<dbReference type="Gene3D" id="1.10.10.10">
    <property type="entry name" value="Winged helix-like DNA-binding domain superfamily/Winged helix DNA-binding domain"/>
    <property type="match status" value="1"/>
</dbReference>
<name>A0A1S1NT09_9GAMM</name>
<dbReference type="RefSeq" id="WP_070979835.1">
    <property type="nucleotide sequence ID" value="NZ_CP043420.1"/>
</dbReference>
<dbReference type="SUPFAM" id="SSF52172">
    <property type="entry name" value="CheY-like"/>
    <property type="match status" value="1"/>
</dbReference>
<dbReference type="STRING" id="657387.BH688_11925"/>
<dbReference type="SMART" id="SM00448">
    <property type="entry name" value="REC"/>
    <property type="match status" value="1"/>
</dbReference>
<dbReference type="Pfam" id="PF00072">
    <property type="entry name" value="Response_reg"/>
    <property type="match status" value="1"/>
</dbReference>
<evidence type="ECO:0000313" key="5">
    <source>
        <dbReference type="Proteomes" id="UP000322553"/>
    </source>
</evidence>
<dbReference type="PROSITE" id="PS51755">
    <property type="entry name" value="OMPR_PHOB"/>
    <property type="match status" value="1"/>
</dbReference>
<organism evidence="4 5">
    <name type="scientific">Kushneria phosphatilytica</name>
    <dbReference type="NCBI Taxonomy" id="657387"/>
    <lineage>
        <taxon>Bacteria</taxon>
        <taxon>Pseudomonadati</taxon>
        <taxon>Pseudomonadota</taxon>
        <taxon>Gammaproteobacteria</taxon>
        <taxon>Oceanospirillales</taxon>
        <taxon>Halomonadaceae</taxon>
        <taxon>Kushneria</taxon>
    </lineage>
</organism>
<gene>
    <name evidence="4" type="ORF">FY550_15740</name>
</gene>